<dbReference type="Proteomes" id="UP001497480">
    <property type="component" value="Unassembled WGS sequence"/>
</dbReference>
<evidence type="ECO:0000256" key="1">
    <source>
        <dbReference type="SAM" id="Coils"/>
    </source>
</evidence>
<feature type="region of interest" description="Disordered" evidence="2">
    <location>
        <begin position="727"/>
        <end position="758"/>
    </location>
</feature>
<feature type="compositionally biased region" description="Low complexity" evidence="2">
    <location>
        <begin position="741"/>
        <end position="752"/>
    </location>
</feature>
<feature type="coiled-coil region" evidence="1">
    <location>
        <begin position="498"/>
        <end position="623"/>
    </location>
</feature>
<accession>A0AAV1WEJ7</accession>
<name>A0AAV1WEJ7_LUPLU</name>
<feature type="compositionally biased region" description="Basic and acidic residues" evidence="2">
    <location>
        <begin position="271"/>
        <end position="306"/>
    </location>
</feature>
<evidence type="ECO:0000256" key="2">
    <source>
        <dbReference type="SAM" id="MobiDB-lite"/>
    </source>
</evidence>
<sequence length="1552" mass="175498">MAFSSDHPFKSDSTNPFLCSEKCQKKISKLTNSRDYLREAIKIQDKEINRLKKECEDERLRTKTETDEKLREYTVRVSLENQVSSLKSEIATIQQKLDNDGVRDGNEDIEGLQACMADKEKEISELKELCKVEKIRAESERKNAEMEIKKAVEAQKLLEAERSKEKETSELKELFEAEKRRAESERKNAEKEKKKAAEAQKLLEAEKSNKVKEISELKELFEAEKKKAESERKNAEKEKKKAAEAQKLLEVQKNKEEEINELKELFQAEKKRAEAERKNAEKEKRKAAEAQKLLEAERNKEKETSKLMELFETEKKKAESERKNAEKEKKKAAEAQKLLEVQKNKEEEINELKELFEAEKKRAEAERKNAEKEKRKAAEAQKLLEARKNKEMEISELMEVFEEEKKRVESERKNAEKEKENAAEARKLLELEKNKNIEKGLQIARLEEEKKMEEYRSQLGRLEKEVNETKAKLASKMYAFEEANKKFEAEKWKLLAEKRYLELEMAKANEKFEAEKQKVNQEKGRADAEVINAEAQKALAENNWKKFMEEKGRADQMSQQLEEDKRTIEGLKQKITALSSTREAIETAGVTRDTVSKAESTKMKLLKSQLKLEKLRVKNAKQKFKLEASRHNILRHELGRLKIDSIQLVHRLDMLDASFSAVAGSTHDYTKHDDLPYLQNSNVMRQVCNLDLSQMRSQFENELRMQHILALSGGNYSESITGINSKSEPLVRGSNRTKLQSSAVNSSSESFSDGQMMGSQETATIPVTASEKLNQEIFNARQSLCNPFDKSVSEHHRKKRKGIHDIANLSSQNLPDLHGLFDERVDKCLEGGREMLHNTNNLQETNDRAHKRRKKSHSEKVDMVPQINGDGKTGSEKSKAAAYQDSNVLRHASCTAPYNLETTLACGDRICDAANDFDSIFFDKVADGNYMKLLELENAADEEYFRRAMESPLSPFLPEVLEEDMFCPRTDLLPSPSSNVINAEINSNVQTFNVSGVSSNSKNKPAQASEYELVKLPHMSTPEKSSDAQLAECGSGPSHNQLHKFCIVFSNIEDISTISRIVFATKACIARCNLTAQTGWEVNSILTAVKREENLSQKEKASVLLTLMLFNFVTVATMTFGKLWDGNLFPCMNSYAEHICTVMSDAEARNLLLEKCSSQELLGLIEDFLIEGKVIVNNEVPSEILSYCDLGISDDLDCATKFSSDVASSEQLVAGSIILASICAASNHVGFLCEASYDILRLCNWNSLVVLTILHIFAYLSGEKFFVLDNFRLLITVLKSLVMFLEGENLSVAPASCLPSVDQLHTKFCANAKCQFLEGAEPIDIVACLLLEDIESCWLQGIEQGDLSDSRFTSDDHHAGQWSNQDGIQSAISTNCDVPCCLKKCMISATQLDARKSSTFCHLGDVLSLVELVANKMSWSWTDSKFIPQLLRMLESCVEENFVIAIIALLGQLGRIGVIAGGYGDRGVQNLRCNLLAYLSRTSSMNKLSLQIATATALFGLLPFDPDTLFHSNTSLPAYLKSVSDDAETLRKWFSGLNKDQQKLLSSILKPQ</sequence>
<comment type="caution">
    <text evidence="3">The sequence shown here is derived from an EMBL/GenBank/DDBJ whole genome shotgun (WGS) entry which is preliminary data.</text>
</comment>
<evidence type="ECO:0000313" key="3">
    <source>
        <dbReference type="EMBL" id="CAL0307454.1"/>
    </source>
</evidence>
<gene>
    <name evidence="3" type="ORF">LLUT_LOCUS8514</name>
</gene>
<dbReference type="EMBL" id="CAXHTB010000006">
    <property type="protein sequence ID" value="CAL0307454.1"/>
    <property type="molecule type" value="Genomic_DNA"/>
</dbReference>
<keyword evidence="1" id="KW-0175">Coiled coil</keyword>
<feature type="region of interest" description="Disordered" evidence="2">
    <location>
        <begin position="271"/>
        <end position="331"/>
    </location>
</feature>
<feature type="compositionally biased region" description="Basic and acidic residues" evidence="2">
    <location>
        <begin position="312"/>
        <end position="331"/>
    </location>
</feature>
<feature type="region of interest" description="Disordered" evidence="2">
    <location>
        <begin position="842"/>
        <end position="879"/>
    </location>
</feature>
<reference evidence="3 4" key="1">
    <citation type="submission" date="2024-03" db="EMBL/GenBank/DDBJ databases">
        <authorList>
            <person name="Martinez-Hernandez J."/>
        </authorList>
    </citation>
    <scope>NUCLEOTIDE SEQUENCE [LARGE SCALE GENOMIC DNA]</scope>
</reference>
<dbReference type="PANTHER" id="PTHR35480:SF1">
    <property type="entry name" value="MATERNAL EFFECT EMBRYO ARREST 22"/>
    <property type="match status" value="1"/>
</dbReference>
<protein>
    <recommendedName>
        <fullName evidence="5">Maternal effect embryo arrest 22</fullName>
    </recommendedName>
</protein>
<keyword evidence="4" id="KW-1185">Reference proteome</keyword>
<proteinExistence type="predicted"/>
<dbReference type="PANTHER" id="PTHR35480">
    <property type="entry name" value="MATERNAL EFFECT EMBRYO ARREST 22"/>
    <property type="match status" value="1"/>
</dbReference>
<organism evidence="3 4">
    <name type="scientific">Lupinus luteus</name>
    <name type="common">European yellow lupine</name>
    <dbReference type="NCBI Taxonomy" id="3873"/>
    <lineage>
        <taxon>Eukaryota</taxon>
        <taxon>Viridiplantae</taxon>
        <taxon>Streptophyta</taxon>
        <taxon>Embryophyta</taxon>
        <taxon>Tracheophyta</taxon>
        <taxon>Spermatophyta</taxon>
        <taxon>Magnoliopsida</taxon>
        <taxon>eudicotyledons</taxon>
        <taxon>Gunneridae</taxon>
        <taxon>Pentapetalae</taxon>
        <taxon>rosids</taxon>
        <taxon>fabids</taxon>
        <taxon>Fabales</taxon>
        <taxon>Fabaceae</taxon>
        <taxon>Papilionoideae</taxon>
        <taxon>50 kb inversion clade</taxon>
        <taxon>genistoids sensu lato</taxon>
        <taxon>core genistoids</taxon>
        <taxon>Genisteae</taxon>
        <taxon>Lupinus</taxon>
    </lineage>
</organism>
<evidence type="ECO:0008006" key="5">
    <source>
        <dbReference type="Google" id="ProtNLM"/>
    </source>
</evidence>
<feature type="region of interest" description="Disordered" evidence="2">
    <location>
        <begin position="223"/>
        <end position="243"/>
    </location>
</feature>
<evidence type="ECO:0000313" key="4">
    <source>
        <dbReference type="Proteomes" id="UP001497480"/>
    </source>
</evidence>